<evidence type="ECO:0000313" key="11">
    <source>
        <dbReference type="EMBL" id="SHE65596.1"/>
    </source>
</evidence>
<evidence type="ECO:0000256" key="1">
    <source>
        <dbReference type="ARBA" id="ARBA00002649"/>
    </source>
</evidence>
<dbReference type="EC" id="2.1.1.171" evidence="3"/>
<dbReference type="AlphaFoldDB" id="A0A1M4V9C3"/>
<dbReference type="PANTHER" id="PTHR43542">
    <property type="entry name" value="METHYLTRANSFERASE"/>
    <property type="match status" value="1"/>
</dbReference>
<dbReference type="STRING" id="1121942.SAMN02745148_00908"/>
<dbReference type="InterPro" id="IPR029063">
    <property type="entry name" value="SAM-dependent_MTases_sf"/>
</dbReference>
<evidence type="ECO:0000256" key="8">
    <source>
        <dbReference type="ARBA" id="ARBA00033371"/>
    </source>
</evidence>
<evidence type="ECO:0000256" key="6">
    <source>
        <dbReference type="ARBA" id="ARBA00022679"/>
    </source>
</evidence>
<evidence type="ECO:0000256" key="5">
    <source>
        <dbReference type="ARBA" id="ARBA00022603"/>
    </source>
</evidence>
<dbReference type="Pfam" id="PF03602">
    <property type="entry name" value="Cons_hypoth95"/>
    <property type="match status" value="1"/>
</dbReference>
<reference evidence="11 12" key="1">
    <citation type="submission" date="2016-11" db="EMBL/GenBank/DDBJ databases">
        <authorList>
            <person name="Jaros S."/>
            <person name="Januszkiewicz K."/>
            <person name="Wedrychowicz H."/>
        </authorList>
    </citation>
    <scope>NUCLEOTIDE SEQUENCE [LARGE SCALE GENOMIC DNA]</scope>
    <source>
        <strain evidence="11 12">DSM 19980</strain>
    </source>
</reference>
<dbReference type="Proteomes" id="UP000184346">
    <property type="component" value="Unassembled WGS sequence"/>
</dbReference>
<evidence type="ECO:0000256" key="7">
    <source>
        <dbReference type="ARBA" id="ARBA00031268"/>
    </source>
</evidence>
<dbReference type="InterPro" id="IPR002052">
    <property type="entry name" value="DNA_methylase_N6_adenine_CS"/>
</dbReference>
<comment type="catalytic activity">
    <reaction evidence="9">
        <text>guanosine(966) in 16S rRNA + S-adenosyl-L-methionine = N(2)-methylguanosine(966) in 16S rRNA + S-adenosyl-L-homocysteine + H(+)</text>
        <dbReference type="Rhea" id="RHEA:23548"/>
        <dbReference type="Rhea" id="RHEA-COMP:10211"/>
        <dbReference type="Rhea" id="RHEA-COMP:10212"/>
        <dbReference type="ChEBI" id="CHEBI:15378"/>
        <dbReference type="ChEBI" id="CHEBI:57856"/>
        <dbReference type="ChEBI" id="CHEBI:59789"/>
        <dbReference type="ChEBI" id="CHEBI:74269"/>
        <dbReference type="ChEBI" id="CHEBI:74481"/>
        <dbReference type="EC" id="2.1.1.171"/>
    </reaction>
</comment>
<protein>
    <recommendedName>
        <fullName evidence="4">Ribosomal RNA small subunit methyltransferase D</fullName>
        <ecNumber evidence="3">2.1.1.171</ecNumber>
    </recommendedName>
    <alternativeName>
        <fullName evidence="7">16S rRNA m2G966 methyltransferase</fullName>
    </alternativeName>
    <alternativeName>
        <fullName evidence="8">rRNA (guanine-N(2)-)-methyltransferase</fullName>
    </alternativeName>
</protein>
<comment type="function">
    <text evidence="1">Specifically methylates the guanine in position 966 of 16S rRNA in the assembled 30S particle.</text>
</comment>
<keyword evidence="5 11" id="KW-0489">Methyltransferase</keyword>
<dbReference type="PROSITE" id="PS00092">
    <property type="entry name" value="N6_MTASE"/>
    <property type="match status" value="1"/>
</dbReference>
<dbReference type="RefSeq" id="WP_371829236.1">
    <property type="nucleotide sequence ID" value="NZ_FQUJ01000003.1"/>
</dbReference>
<name>A0A1M4V9C3_9GAMM</name>
<evidence type="ECO:0000313" key="12">
    <source>
        <dbReference type="Proteomes" id="UP000184346"/>
    </source>
</evidence>
<dbReference type="SUPFAM" id="SSF53335">
    <property type="entry name" value="S-adenosyl-L-methionine-dependent methyltransferases"/>
    <property type="match status" value="1"/>
</dbReference>
<evidence type="ECO:0000256" key="4">
    <source>
        <dbReference type="ARBA" id="ARBA00013682"/>
    </source>
</evidence>
<dbReference type="GO" id="GO:0052913">
    <property type="term" value="F:16S rRNA (guanine(966)-N(2))-methyltransferase activity"/>
    <property type="evidence" value="ECO:0007669"/>
    <property type="project" value="UniProtKB-EC"/>
</dbReference>
<evidence type="ECO:0000256" key="3">
    <source>
        <dbReference type="ARBA" id="ARBA00012141"/>
    </source>
</evidence>
<dbReference type="InterPro" id="IPR004398">
    <property type="entry name" value="RNA_MeTrfase_RsmD"/>
</dbReference>
<feature type="region of interest" description="Disordered" evidence="10">
    <location>
        <begin position="16"/>
        <end position="46"/>
    </location>
</feature>
<evidence type="ECO:0000256" key="10">
    <source>
        <dbReference type="SAM" id="MobiDB-lite"/>
    </source>
</evidence>
<evidence type="ECO:0000256" key="9">
    <source>
        <dbReference type="ARBA" id="ARBA00048326"/>
    </source>
</evidence>
<sequence length="232" mass="25653">MAISYHCALSLWTSPPYNPPDMSRRHPSSRSVPRSPARPRGKGGGKLRIIGGRFRRRLLPVPDSPGLRPTPDRVRETLFNWLAGELADRRALDLFAGTGALGLEALSRGAREACFVEADGAVARSIERNLETLQAEGRVLPLDALAFLNGPPTPWDVVFLDPPFRRDLTTKACALLEQRGWLETEAWVYVETEASLALEVPVNWRLHREVAAGDSHGRLYRRAASTPGDACR</sequence>
<keyword evidence="6 11" id="KW-0808">Transferase</keyword>
<dbReference type="Gene3D" id="3.40.50.150">
    <property type="entry name" value="Vaccinia Virus protein VP39"/>
    <property type="match status" value="1"/>
</dbReference>
<dbReference type="CDD" id="cd02440">
    <property type="entry name" value="AdoMet_MTases"/>
    <property type="match status" value="1"/>
</dbReference>
<proteinExistence type="inferred from homology"/>
<comment type="similarity">
    <text evidence="2">Belongs to the methyltransferase superfamily. RsmD family.</text>
</comment>
<dbReference type="PANTHER" id="PTHR43542:SF1">
    <property type="entry name" value="METHYLTRANSFERASE"/>
    <property type="match status" value="1"/>
</dbReference>
<keyword evidence="12" id="KW-1185">Reference proteome</keyword>
<dbReference type="EMBL" id="FQUJ01000003">
    <property type="protein sequence ID" value="SHE65596.1"/>
    <property type="molecule type" value="Genomic_DNA"/>
</dbReference>
<organism evidence="11 12">
    <name type="scientific">Modicisalibacter ilicicola DSM 19980</name>
    <dbReference type="NCBI Taxonomy" id="1121942"/>
    <lineage>
        <taxon>Bacteria</taxon>
        <taxon>Pseudomonadati</taxon>
        <taxon>Pseudomonadota</taxon>
        <taxon>Gammaproteobacteria</taxon>
        <taxon>Oceanospirillales</taxon>
        <taxon>Halomonadaceae</taxon>
        <taxon>Modicisalibacter</taxon>
    </lineage>
</organism>
<gene>
    <name evidence="11" type="ORF">SAMN02745148_00908</name>
</gene>
<evidence type="ECO:0000256" key="2">
    <source>
        <dbReference type="ARBA" id="ARBA00005269"/>
    </source>
</evidence>
<dbReference type="GO" id="GO:0003676">
    <property type="term" value="F:nucleic acid binding"/>
    <property type="evidence" value="ECO:0007669"/>
    <property type="project" value="InterPro"/>
</dbReference>
<dbReference type="NCBIfam" id="TIGR00095">
    <property type="entry name" value="16S rRNA (guanine(966)-N(2))-methyltransferase RsmD"/>
    <property type="match status" value="1"/>
</dbReference>
<accession>A0A1M4V9C3</accession>